<evidence type="ECO:0000313" key="1">
    <source>
        <dbReference type="EMBL" id="JAD41735.1"/>
    </source>
</evidence>
<proteinExistence type="predicted"/>
<accession>A0A0A8ZYA6</accession>
<sequence length="15" mass="1937">MIYFLLLSFRAFLRF</sequence>
<dbReference type="EMBL" id="GBRH01256160">
    <property type="protein sequence ID" value="JAD41735.1"/>
    <property type="molecule type" value="Transcribed_RNA"/>
</dbReference>
<name>A0A0A8ZYA6_ARUDO</name>
<reference evidence="1" key="2">
    <citation type="journal article" date="2015" name="Data Brief">
        <title>Shoot transcriptome of the giant reed, Arundo donax.</title>
        <authorList>
            <person name="Barrero R.A."/>
            <person name="Guerrero F.D."/>
            <person name="Moolhuijzen P."/>
            <person name="Goolsby J.A."/>
            <person name="Tidwell J."/>
            <person name="Bellgard S.E."/>
            <person name="Bellgard M.I."/>
        </authorList>
    </citation>
    <scope>NUCLEOTIDE SEQUENCE</scope>
    <source>
        <tissue evidence="1">Shoot tissue taken approximately 20 cm above the soil surface</tissue>
    </source>
</reference>
<organism evidence="1">
    <name type="scientific">Arundo donax</name>
    <name type="common">Giant reed</name>
    <name type="synonym">Donax arundinaceus</name>
    <dbReference type="NCBI Taxonomy" id="35708"/>
    <lineage>
        <taxon>Eukaryota</taxon>
        <taxon>Viridiplantae</taxon>
        <taxon>Streptophyta</taxon>
        <taxon>Embryophyta</taxon>
        <taxon>Tracheophyta</taxon>
        <taxon>Spermatophyta</taxon>
        <taxon>Magnoliopsida</taxon>
        <taxon>Liliopsida</taxon>
        <taxon>Poales</taxon>
        <taxon>Poaceae</taxon>
        <taxon>PACMAD clade</taxon>
        <taxon>Arundinoideae</taxon>
        <taxon>Arundineae</taxon>
        <taxon>Arundo</taxon>
    </lineage>
</organism>
<protein>
    <submittedName>
        <fullName evidence="1">Uncharacterized protein</fullName>
    </submittedName>
</protein>
<reference evidence="1" key="1">
    <citation type="submission" date="2014-09" db="EMBL/GenBank/DDBJ databases">
        <authorList>
            <person name="Magalhaes I.L.F."/>
            <person name="Oliveira U."/>
            <person name="Santos F.R."/>
            <person name="Vidigal T.H.D.A."/>
            <person name="Brescovit A.D."/>
            <person name="Santos A.J."/>
        </authorList>
    </citation>
    <scope>NUCLEOTIDE SEQUENCE</scope>
    <source>
        <tissue evidence="1">Shoot tissue taken approximately 20 cm above the soil surface</tissue>
    </source>
</reference>